<evidence type="ECO:0000256" key="1">
    <source>
        <dbReference type="SAM" id="MobiDB-lite"/>
    </source>
</evidence>
<dbReference type="Pfam" id="PF14722">
    <property type="entry name" value="KRAP_IP3R_bind"/>
    <property type="match status" value="1"/>
</dbReference>
<feature type="region of interest" description="Disordered" evidence="1">
    <location>
        <begin position="333"/>
        <end position="356"/>
    </location>
</feature>
<dbReference type="AlphaFoldDB" id="A0A8C2UC83"/>
<evidence type="ECO:0000259" key="2">
    <source>
        <dbReference type="SMART" id="SM01257"/>
    </source>
</evidence>
<reference evidence="3" key="2">
    <citation type="submission" date="2025-08" db="UniProtKB">
        <authorList>
            <consortium name="Ensembl"/>
        </authorList>
    </citation>
    <scope>IDENTIFICATION</scope>
</reference>
<dbReference type="InterPro" id="IPR043444">
    <property type="entry name" value="TESPA1-like"/>
</dbReference>
<protein>
    <submittedName>
        <fullName evidence="3">Thymocyte expressed, positive selection associated 1</fullName>
    </submittedName>
</protein>
<organism evidence="3 4">
    <name type="scientific">Coturnix japonica</name>
    <name type="common">Japanese quail</name>
    <name type="synonym">Coturnix coturnix japonica</name>
    <dbReference type="NCBI Taxonomy" id="93934"/>
    <lineage>
        <taxon>Eukaryota</taxon>
        <taxon>Metazoa</taxon>
        <taxon>Chordata</taxon>
        <taxon>Craniata</taxon>
        <taxon>Vertebrata</taxon>
        <taxon>Euteleostomi</taxon>
        <taxon>Archelosauria</taxon>
        <taxon>Archosauria</taxon>
        <taxon>Dinosauria</taxon>
        <taxon>Saurischia</taxon>
        <taxon>Theropoda</taxon>
        <taxon>Coelurosauria</taxon>
        <taxon>Aves</taxon>
        <taxon>Neognathae</taxon>
        <taxon>Galloanserae</taxon>
        <taxon>Galliformes</taxon>
        <taxon>Phasianidae</taxon>
        <taxon>Perdicinae</taxon>
        <taxon>Coturnix</taxon>
    </lineage>
</organism>
<accession>A0A8C2UC83</accession>
<dbReference type="GeneTree" id="ENSGT00940000160763"/>
<name>A0A8C2UC83_COTJA</name>
<dbReference type="SMART" id="SM01257">
    <property type="entry name" value="KRAP_IP3R_bind"/>
    <property type="match status" value="1"/>
</dbReference>
<evidence type="ECO:0000313" key="4">
    <source>
        <dbReference type="Proteomes" id="UP000694412"/>
    </source>
</evidence>
<dbReference type="PANTHER" id="PTHR17469:SF1">
    <property type="entry name" value="PROTEIN TESPA1"/>
    <property type="match status" value="1"/>
</dbReference>
<reference evidence="3" key="1">
    <citation type="submission" date="2015-11" db="EMBL/GenBank/DDBJ databases">
        <authorList>
            <consortium name="International Coturnix japonica Genome Analysis Consortium"/>
            <person name="Warren W."/>
            <person name="Burt D.W."/>
            <person name="Antin P.B."/>
            <person name="Lanford R."/>
            <person name="Gros J."/>
            <person name="Wilson R.K."/>
        </authorList>
    </citation>
    <scope>NUCLEOTIDE SEQUENCE [LARGE SCALE GENOMIC DNA]</scope>
</reference>
<feature type="region of interest" description="Disordered" evidence="1">
    <location>
        <begin position="480"/>
        <end position="504"/>
    </location>
</feature>
<evidence type="ECO:0000313" key="3">
    <source>
        <dbReference type="Ensembl" id="ENSCJPP00005025597.1"/>
    </source>
</evidence>
<reference evidence="3" key="3">
    <citation type="submission" date="2025-09" db="UniProtKB">
        <authorList>
            <consortium name="Ensembl"/>
        </authorList>
    </citation>
    <scope>IDENTIFICATION</scope>
</reference>
<dbReference type="Ensembl" id="ENSCJPT00005034803.1">
    <property type="protein sequence ID" value="ENSCJPP00005025597.1"/>
    <property type="gene ID" value="ENSCJPG00005020085.1"/>
</dbReference>
<dbReference type="InterPro" id="IPR029325">
    <property type="entry name" value="ITPR-bd"/>
</dbReference>
<keyword evidence="4" id="KW-1185">Reference proteome</keyword>
<dbReference type="GO" id="GO:0005102">
    <property type="term" value="F:signaling receptor binding"/>
    <property type="evidence" value="ECO:0007669"/>
    <property type="project" value="InterPro"/>
</dbReference>
<feature type="domain" description="ITPR-interacting" evidence="2">
    <location>
        <begin position="207"/>
        <end position="369"/>
    </location>
</feature>
<sequence>MEMAMRMRMEEGLLEDCMGHRQSGKALSYGKHQALKKPQKKPHLVLCSPLQYIAVMLWVCHAQVQTSPILTVSPCARGSPNPPIPTMEGSSVLSPSSWERRRAWARQSRCWRTTVMEEEAAAAMQDIPELQPPHLDDVFMEGSSSSKIETWLQDCGSSSEALQEELSSLGPYGWESSSTSFEDDLTLGAEALLLPGNEKTISRALQGRLSLGHSMASSAPSGLTNRTGSSISEVLDWCQADAEEILYDLGFVQSDPGALTRVPSRFFSSPSQAKGIDFQLFLKSQVQRLEMEDPCLMLASRFHQVQALAATADAFFCLYSYVSKTPLQRISPSPLTWTHPNNPQPHIPPSQPPTLSPAERLRAAVSKMCLYTPPLGRVVREVLERSRGERFRFDPNDVDGLGWGGGCGVAVGVMPHRGSSWLDPIRGHQGRMEKDGGCGQSSTGGGLVWGGGSLCPPGIGWGDTKDGQPWVNPPSTQLGHNGVPQTPPMGMDGGQHPGEPTDPHGALPPPSHCAAGGDQWGEQSRGWHRGGDAEWRPPWKGPFVGSFVSHHPKWAESNEAVDSFEMEEVRRGLQGLQLGMGGGQGDMGIWHIMGTDGSLHPPPPHIQPLIGTSTVFYAGAE</sequence>
<feature type="compositionally biased region" description="Pro residues" evidence="1">
    <location>
        <begin position="342"/>
        <end position="355"/>
    </location>
</feature>
<dbReference type="Proteomes" id="UP000694412">
    <property type="component" value="Chromosome LGE22C19W28_E50C23"/>
</dbReference>
<proteinExistence type="predicted"/>
<gene>
    <name evidence="3" type="primary">TESPA1</name>
</gene>
<dbReference type="PANTHER" id="PTHR17469">
    <property type="entry name" value="SPERM SPECIFIC ANTIGEN 2-RELATED"/>
    <property type="match status" value="1"/>
</dbReference>